<accession>A0A816AQY2</accession>
<dbReference type="EMBL" id="CAJNOK010036811">
    <property type="protein sequence ID" value="CAF1525737.1"/>
    <property type="molecule type" value="Genomic_DNA"/>
</dbReference>
<dbReference type="EMBL" id="CAJNOQ010035469">
    <property type="protein sequence ID" value="CAF1599606.1"/>
    <property type="molecule type" value="Genomic_DNA"/>
</dbReference>
<name>A0A816AQY2_9BILA</name>
<dbReference type="OrthoDB" id="10635433at2759"/>
<dbReference type="EMBL" id="CAJOBC010101853">
    <property type="protein sequence ID" value="CAF4476252.1"/>
    <property type="molecule type" value="Genomic_DNA"/>
</dbReference>
<feature type="non-terminal residue" evidence="2">
    <location>
        <position position="244"/>
    </location>
</feature>
<evidence type="ECO:0000313" key="5">
    <source>
        <dbReference type="Proteomes" id="UP000663829"/>
    </source>
</evidence>
<evidence type="ECO:0000313" key="1">
    <source>
        <dbReference type="EMBL" id="CAF1525737.1"/>
    </source>
</evidence>
<evidence type="ECO:0000313" key="2">
    <source>
        <dbReference type="EMBL" id="CAF1599606.1"/>
    </source>
</evidence>
<dbReference type="Proteomes" id="UP000677228">
    <property type="component" value="Unassembled WGS sequence"/>
</dbReference>
<proteinExistence type="predicted"/>
<organism evidence="2 5">
    <name type="scientific">Didymodactylos carnosus</name>
    <dbReference type="NCBI Taxonomy" id="1234261"/>
    <lineage>
        <taxon>Eukaryota</taxon>
        <taxon>Metazoa</taxon>
        <taxon>Spiralia</taxon>
        <taxon>Gnathifera</taxon>
        <taxon>Rotifera</taxon>
        <taxon>Eurotatoria</taxon>
        <taxon>Bdelloidea</taxon>
        <taxon>Philodinida</taxon>
        <taxon>Philodinidae</taxon>
        <taxon>Didymodactylos</taxon>
    </lineage>
</organism>
<dbReference type="EMBL" id="CAJOBA010058987">
    <property type="protein sequence ID" value="CAF4312521.1"/>
    <property type="molecule type" value="Genomic_DNA"/>
</dbReference>
<keyword evidence="5" id="KW-1185">Reference proteome</keyword>
<gene>
    <name evidence="2" type="ORF">GPM918_LOCUS42343</name>
    <name evidence="1" type="ORF">OVA965_LOCUS38005</name>
    <name evidence="4" type="ORF">SRO942_LOCUS43563</name>
    <name evidence="3" type="ORF">TMI583_LOCUS39144</name>
</gene>
<evidence type="ECO:0000313" key="4">
    <source>
        <dbReference type="EMBL" id="CAF4476252.1"/>
    </source>
</evidence>
<dbReference type="AlphaFoldDB" id="A0A816AQY2"/>
<dbReference type="Proteomes" id="UP000682733">
    <property type="component" value="Unassembled WGS sequence"/>
</dbReference>
<dbReference type="Proteomes" id="UP000681722">
    <property type="component" value="Unassembled WGS sequence"/>
</dbReference>
<comment type="caution">
    <text evidence="2">The sequence shown here is derived from an EMBL/GenBank/DDBJ whole genome shotgun (WGS) entry which is preliminary data.</text>
</comment>
<sequence length="244" mass="27873">YNDPKELGSSGFLPALQTYLCRANNTCWLTPLTTDNAKSFGFLQMISNVSDTLSVLFQNNDTASSIDRLYKLLSEINSIAHLLSTYWNGYISVSLPVQSFNDSISNETLNTLFTNSISLINLHQNWLVNDEISQTKTNVEVMIKIVLQSIATYQNPATVKTMFCTNKQFENTFQFEEIQQTARDVAKSELCDLSDSDLLNFLISLKKQLDDLFLTVEKYNTRKNNDFTYLFIIVEKLEDVFDTQ</sequence>
<dbReference type="Proteomes" id="UP000663829">
    <property type="component" value="Unassembled WGS sequence"/>
</dbReference>
<protein>
    <submittedName>
        <fullName evidence="2">Uncharacterized protein</fullName>
    </submittedName>
</protein>
<reference evidence="2" key="1">
    <citation type="submission" date="2021-02" db="EMBL/GenBank/DDBJ databases">
        <authorList>
            <person name="Nowell W R."/>
        </authorList>
    </citation>
    <scope>NUCLEOTIDE SEQUENCE</scope>
</reference>
<evidence type="ECO:0000313" key="3">
    <source>
        <dbReference type="EMBL" id="CAF4312521.1"/>
    </source>
</evidence>